<reference evidence="3" key="1">
    <citation type="journal article" date="2012" name="J. Bacteriol.">
        <title>Genome sequence of the haloalkaliphilic methanotrophic bacterium Methylomicrobium alcaliphilum 20Z.</title>
        <authorList>
            <person name="Vuilleumier S."/>
            <person name="Khmelenina V.N."/>
            <person name="Bringel F."/>
            <person name="Reshetnikov A.S."/>
            <person name="Lajus A."/>
            <person name="Mangenot S."/>
            <person name="Rouy Z."/>
            <person name="Op den Camp H.J."/>
            <person name="Jetten M.S."/>
            <person name="Dispirito A.A."/>
            <person name="Dunfield P."/>
            <person name="Klotz M.G."/>
            <person name="Semrau J.D."/>
            <person name="Stein L.Y."/>
            <person name="Barbe V."/>
            <person name="Medigue C."/>
            <person name="Trotsenko Y.A."/>
            <person name="Kalyuzhnaya M.G."/>
        </authorList>
    </citation>
    <scope>NUCLEOTIDE SEQUENCE [LARGE SCALE GENOMIC DNA]</scope>
    <source>
        <strain evidence="3">DSM 19304 / NCIMB 14124 / VKM B-2133 / 20Z</strain>
    </source>
</reference>
<evidence type="ECO:0000313" key="2">
    <source>
        <dbReference type="EMBL" id="CCE23790.1"/>
    </source>
</evidence>
<name>G4T455_META2</name>
<protein>
    <recommendedName>
        <fullName evidence="1">RES domain-containing protein</fullName>
    </recommendedName>
</protein>
<feature type="domain" description="RES" evidence="1">
    <location>
        <begin position="1"/>
        <end position="101"/>
    </location>
</feature>
<gene>
    <name evidence="2" type="ordered locus">MEALZ_2104</name>
</gene>
<evidence type="ECO:0000313" key="3">
    <source>
        <dbReference type="Proteomes" id="UP000008315"/>
    </source>
</evidence>
<dbReference type="STRING" id="1091494.MEALZ_2104"/>
<organism evidence="2 3">
    <name type="scientific">Methylotuvimicrobium alcaliphilum (strain DSM 19304 / NCIMB 14124 / VKM B-2133 / 20Z)</name>
    <name type="common">Methylomicrobium alcaliphilum</name>
    <dbReference type="NCBI Taxonomy" id="1091494"/>
    <lineage>
        <taxon>Bacteria</taxon>
        <taxon>Pseudomonadati</taxon>
        <taxon>Pseudomonadota</taxon>
        <taxon>Gammaproteobacteria</taxon>
        <taxon>Methylococcales</taxon>
        <taxon>Methylococcaceae</taxon>
        <taxon>Methylotuvimicrobium</taxon>
    </lineage>
</organism>
<dbReference type="HOGENOM" id="CLU_133611_1_0_6"/>
<dbReference type="InterPro" id="IPR014914">
    <property type="entry name" value="RES_dom"/>
</dbReference>
<keyword evidence="3" id="KW-1185">Reference proteome</keyword>
<dbReference type="AlphaFoldDB" id="G4T455"/>
<evidence type="ECO:0000259" key="1">
    <source>
        <dbReference type="Pfam" id="PF08808"/>
    </source>
</evidence>
<sequence>MLEILAHANTGRIPETQQYVIVDVPGSVSVEIVDENQLPEGWDSENNVPARAFGDQWLNQARTAILIVPSVIARLDQNALVNPLHPDANNFIVSEPKKVIWDKRLFQ</sequence>
<dbReference type="Proteomes" id="UP000008315">
    <property type="component" value="Chromosome"/>
</dbReference>
<dbReference type="KEGG" id="mah:MEALZ_2104"/>
<dbReference type="Pfam" id="PF08808">
    <property type="entry name" value="RES"/>
    <property type="match status" value="1"/>
</dbReference>
<dbReference type="EMBL" id="FO082060">
    <property type="protein sequence ID" value="CCE23790.1"/>
    <property type="molecule type" value="Genomic_DNA"/>
</dbReference>
<accession>G4T455</accession>
<proteinExistence type="predicted"/>